<dbReference type="PANTHER" id="PTHR43386">
    <property type="entry name" value="OLIGOPEPTIDE TRANSPORT SYSTEM PERMEASE PROTEIN APPC"/>
    <property type="match status" value="1"/>
</dbReference>
<dbReference type="InterPro" id="IPR025966">
    <property type="entry name" value="OppC_N"/>
</dbReference>
<comment type="subcellular location">
    <subcellularLocation>
        <location evidence="1 7">Cell membrane</location>
        <topology evidence="1 7">Multi-pass membrane protein</topology>
    </subcellularLocation>
</comment>
<evidence type="ECO:0000256" key="7">
    <source>
        <dbReference type="RuleBase" id="RU363032"/>
    </source>
</evidence>
<dbReference type="Pfam" id="PF12911">
    <property type="entry name" value="OppC_N"/>
    <property type="match status" value="1"/>
</dbReference>
<dbReference type="PROSITE" id="PS50928">
    <property type="entry name" value="ABC_TM1"/>
    <property type="match status" value="1"/>
</dbReference>
<keyword evidence="2 7" id="KW-0813">Transport</keyword>
<evidence type="ECO:0000256" key="6">
    <source>
        <dbReference type="ARBA" id="ARBA00023136"/>
    </source>
</evidence>
<evidence type="ECO:0000256" key="5">
    <source>
        <dbReference type="ARBA" id="ARBA00022989"/>
    </source>
</evidence>
<keyword evidence="3" id="KW-1003">Cell membrane</keyword>
<keyword evidence="4 7" id="KW-0812">Transmembrane</keyword>
<keyword evidence="6 7" id="KW-0472">Membrane</keyword>
<feature type="transmembrane region" description="Helical" evidence="7">
    <location>
        <begin position="269"/>
        <end position="291"/>
    </location>
</feature>
<gene>
    <name evidence="10" type="ORF">ABEG17_10570</name>
</gene>
<dbReference type="Pfam" id="PF00528">
    <property type="entry name" value="BPD_transp_1"/>
    <property type="match status" value="1"/>
</dbReference>
<protein>
    <submittedName>
        <fullName evidence="10">ABC transporter permease</fullName>
    </submittedName>
</protein>
<feature type="transmembrane region" description="Helical" evidence="7">
    <location>
        <begin position="143"/>
        <end position="160"/>
    </location>
</feature>
<dbReference type="PANTHER" id="PTHR43386:SF1">
    <property type="entry name" value="D,D-DIPEPTIDE TRANSPORT SYSTEM PERMEASE PROTEIN DDPC-RELATED"/>
    <property type="match status" value="1"/>
</dbReference>
<evidence type="ECO:0000313" key="10">
    <source>
        <dbReference type="EMBL" id="XBO42037.1"/>
    </source>
</evidence>
<evidence type="ECO:0000256" key="2">
    <source>
        <dbReference type="ARBA" id="ARBA00022448"/>
    </source>
</evidence>
<comment type="similarity">
    <text evidence="7">Belongs to the binding-protein-dependent transport system permease family.</text>
</comment>
<proteinExistence type="inferred from homology"/>
<dbReference type="InterPro" id="IPR035906">
    <property type="entry name" value="MetI-like_sf"/>
</dbReference>
<evidence type="ECO:0000256" key="1">
    <source>
        <dbReference type="ARBA" id="ARBA00004651"/>
    </source>
</evidence>
<organism evidence="10">
    <name type="scientific">Pedococcus sp. KACC 23699</name>
    <dbReference type="NCBI Taxonomy" id="3149228"/>
    <lineage>
        <taxon>Bacteria</taxon>
        <taxon>Bacillati</taxon>
        <taxon>Actinomycetota</taxon>
        <taxon>Actinomycetes</taxon>
        <taxon>Micrococcales</taxon>
        <taxon>Intrasporangiaceae</taxon>
        <taxon>Pedococcus</taxon>
    </lineage>
</organism>
<name>A0AAU7JNV2_9MICO</name>
<reference evidence="10" key="1">
    <citation type="submission" date="2024-05" db="EMBL/GenBank/DDBJ databases">
        <authorList>
            <person name="Kim S."/>
            <person name="Heo J."/>
            <person name="Choi H."/>
            <person name="Choi Y."/>
            <person name="Kwon S.-W."/>
            <person name="Kim Y."/>
        </authorList>
    </citation>
    <scope>NUCLEOTIDE SEQUENCE</scope>
    <source>
        <strain evidence="10">KACC 23699</strain>
    </source>
</reference>
<evidence type="ECO:0000259" key="9">
    <source>
        <dbReference type="PROSITE" id="PS50928"/>
    </source>
</evidence>
<dbReference type="EMBL" id="CP157483">
    <property type="protein sequence ID" value="XBO42037.1"/>
    <property type="molecule type" value="Genomic_DNA"/>
</dbReference>
<evidence type="ECO:0000256" key="3">
    <source>
        <dbReference type="ARBA" id="ARBA00022475"/>
    </source>
</evidence>
<feature type="transmembrane region" description="Helical" evidence="7">
    <location>
        <begin position="166"/>
        <end position="184"/>
    </location>
</feature>
<dbReference type="RefSeq" id="WP_406829441.1">
    <property type="nucleotide sequence ID" value="NZ_CP157483.1"/>
</dbReference>
<dbReference type="AlphaFoldDB" id="A0AAU7JNV2"/>
<dbReference type="Gene3D" id="1.10.3720.10">
    <property type="entry name" value="MetI-like"/>
    <property type="match status" value="1"/>
</dbReference>
<dbReference type="CDD" id="cd06261">
    <property type="entry name" value="TM_PBP2"/>
    <property type="match status" value="1"/>
</dbReference>
<sequence length="305" mass="31265">MSVDTALPPAASPATPDPAPTTGGEASQGSRVLRRLRRNPLAIVSFVVLAVAVVVAVLAPWIAPYAPEQTDFANTLAPPGTPGHLLGTDDLGRDVLSRIILGSRASLQVAALAVFTALVIGVPLGLAAGYFRAADTVISRLTDLLLAFPFLILAVGFAAIRGASLGNAAVAIGIAQIPGVIRVVRSDALRLKGLDFVAAAVVDGASDLWVLRRHILPNATSVVLVQATVAIPAAILGEAVLSFLGLGIQPPSPSLGTMLANAQQFAARAPWAAVLPGVAIMLLALAFNVFGDSLRDALDPKASRR</sequence>
<dbReference type="InterPro" id="IPR050366">
    <property type="entry name" value="BP-dependent_transpt_permease"/>
</dbReference>
<feature type="domain" description="ABC transmembrane type-1" evidence="9">
    <location>
        <begin position="103"/>
        <end position="291"/>
    </location>
</feature>
<feature type="transmembrane region" description="Helical" evidence="7">
    <location>
        <begin position="222"/>
        <end position="249"/>
    </location>
</feature>
<dbReference type="GO" id="GO:0005886">
    <property type="term" value="C:plasma membrane"/>
    <property type="evidence" value="ECO:0007669"/>
    <property type="project" value="UniProtKB-SubCell"/>
</dbReference>
<dbReference type="GO" id="GO:0055085">
    <property type="term" value="P:transmembrane transport"/>
    <property type="evidence" value="ECO:0007669"/>
    <property type="project" value="InterPro"/>
</dbReference>
<feature type="transmembrane region" description="Helical" evidence="7">
    <location>
        <begin position="41"/>
        <end position="63"/>
    </location>
</feature>
<dbReference type="InterPro" id="IPR000515">
    <property type="entry name" value="MetI-like"/>
</dbReference>
<dbReference type="SUPFAM" id="SSF161098">
    <property type="entry name" value="MetI-like"/>
    <property type="match status" value="1"/>
</dbReference>
<evidence type="ECO:0000256" key="8">
    <source>
        <dbReference type="SAM" id="MobiDB-lite"/>
    </source>
</evidence>
<keyword evidence="5 7" id="KW-1133">Transmembrane helix</keyword>
<accession>A0AAU7JNV2</accession>
<feature type="compositionally biased region" description="Low complexity" evidence="8">
    <location>
        <begin position="1"/>
        <end position="14"/>
    </location>
</feature>
<feature type="transmembrane region" description="Helical" evidence="7">
    <location>
        <begin position="109"/>
        <end position="131"/>
    </location>
</feature>
<feature type="region of interest" description="Disordered" evidence="8">
    <location>
        <begin position="1"/>
        <end position="31"/>
    </location>
</feature>
<evidence type="ECO:0000256" key="4">
    <source>
        <dbReference type="ARBA" id="ARBA00022692"/>
    </source>
</evidence>